<comment type="caution">
    <text evidence="7">The sequence shown here is derived from an EMBL/GenBank/DDBJ whole genome shotgun (WGS) entry which is preliminary data.</text>
</comment>
<feature type="compositionally biased region" description="Acidic residues" evidence="6">
    <location>
        <begin position="1"/>
        <end position="13"/>
    </location>
</feature>
<dbReference type="GO" id="GO:0005634">
    <property type="term" value="C:nucleus"/>
    <property type="evidence" value="ECO:0007669"/>
    <property type="project" value="TreeGrafter"/>
</dbReference>
<evidence type="ECO:0000256" key="5">
    <source>
        <dbReference type="PROSITE-ProRule" id="PRU10141"/>
    </source>
</evidence>
<dbReference type="EMBL" id="BPLR01015873">
    <property type="protein sequence ID" value="GIY79334.1"/>
    <property type="molecule type" value="Genomic_DNA"/>
</dbReference>
<keyword evidence="1" id="KW-0808">Transferase</keyword>
<accession>A0AAV4WBT1</accession>
<evidence type="ECO:0000256" key="3">
    <source>
        <dbReference type="ARBA" id="ARBA00022777"/>
    </source>
</evidence>
<name>A0AAV4WBT1_CAEEX</name>
<evidence type="ECO:0000313" key="8">
    <source>
        <dbReference type="Proteomes" id="UP001054945"/>
    </source>
</evidence>
<keyword evidence="2 5" id="KW-0547">Nucleotide-binding</keyword>
<dbReference type="PANTHER" id="PTHR11042">
    <property type="entry name" value="EUKARYOTIC TRANSLATION INITIATION FACTOR 2-ALPHA KINASE EIF2-ALPHA KINASE -RELATED"/>
    <property type="match status" value="1"/>
</dbReference>
<dbReference type="Gene3D" id="3.30.200.20">
    <property type="entry name" value="Phosphorylase Kinase, domain 1"/>
    <property type="match status" value="1"/>
</dbReference>
<dbReference type="InterPro" id="IPR050339">
    <property type="entry name" value="CC_SR_Kinase"/>
</dbReference>
<evidence type="ECO:0000256" key="2">
    <source>
        <dbReference type="ARBA" id="ARBA00022741"/>
    </source>
</evidence>
<dbReference type="InterPro" id="IPR017441">
    <property type="entry name" value="Protein_kinase_ATP_BS"/>
</dbReference>
<dbReference type="GO" id="GO:0005524">
    <property type="term" value="F:ATP binding"/>
    <property type="evidence" value="ECO:0007669"/>
    <property type="project" value="UniProtKB-UniRule"/>
</dbReference>
<evidence type="ECO:0000256" key="1">
    <source>
        <dbReference type="ARBA" id="ARBA00022679"/>
    </source>
</evidence>
<dbReference type="AlphaFoldDB" id="A0AAV4WBT1"/>
<feature type="binding site" evidence="5">
    <location>
        <position position="77"/>
    </location>
    <ligand>
        <name>ATP</name>
        <dbReference type="ChEBI" id="CHEBI:30616"/>
    </ligand>
</feature>
<reference evidence="7 8" key="1">
    <citation type="submission" date="2021-06" db="EMBL/GenBank/DDBJ databases">
        <title>Caerostris extrusa draft genome.</title>
        <authorList>
            <person name="Kono N."/>
            <person name="Arakawa K."/>
        </authorList>
    </citation>
    <scope>NUCLEOTIDE SEQUENCE [LARGE SCALE GENOMIC DNA]</scope>
</reference>
<organism evidence="7 8">
    <name type="scientific">Caerostris extrusa</name>
    <name type="common">Bark spider</name>
    <name type="synonym">Caerostris bankana</name>
    <dbReference type="NCBI Taxonomy" id="172846"/>
    <lineage>
        <taxon>Eukaryota</taxon>
        <taxon>Metazoa</taxon>
        <taxon>Ecdysozoa</taxon>
        <taxon>Arthropoda</taxon>
        <taxon>Chelicerata</taxon>
        <taxon>Arachnida</taxon>
        <taxon>Araneae</taxon>
        <taxon>Araneomorphae</taxon>
        <taxon>Entelegynae</taxon>
        <taxon>Araneoidea</taxon>
        <taxon>Araneidae</taxon>
        <taxon>Caerostris</taxon>
    </lineage>
</organism>
<sequence length="300" mass="33483">MEDSGDTMQEDEQALSKDSTSESAIIRLKLLRQQKKKPKFDSRFVKSFDAISILGRGGFGVVMEVTNKTDNKKYAVKRIRIENNVYRSSSTITVSSSTSTTSSSMPQINKEGDSLADRIRDRMRELKGILSCSNTSEEYISSPDDENFTNANKNVISNLGTLKVSPSSKKLQMNPLNPFSDNLDDPICTSQPSSYSDSFEEYTSSSTGACNVEKTDFGNFKSISEVSLCYDESDEPPNDVDFLPENSKCLFVKQTVHGNAIDNSNEFMQSLLNTNDIKNIRSMLNIPKDMFIDEQATFCI</sequence>
<keyword evidence="7" id="KW-0648">Protein biosynthesis</keyword>
<evidence type="ECO:0000256" key="4">
    <source>
        <dbReference type="ARBA" id="ARBA00022840"/>
    </source>
</evidence>
<proteinExistence type="predicted"/>
<dbReference type="Proteomes" id="UP001054945">
    <property type="component" value="Unassembled WGS sequence"/>
</dbReference>
<gene>
    <name evidence="7" type="primary">EIF2AK3</name>
    <name evidence="7" type="ORF">CEXT_17551</name>
</gene>
<dbReference type="InterPro" id="IPR011009">
    <property type="entry name" value="Kinase-like_dom_sf"/>
</dbReference>
<dbReference type="PROSITE" id="PS00107">
    <property type="entry name" value="PROTEIN_KINASE_ATP"/>
    <property type="match status" value="1"/>
</dbReference>
<keyword evidence="7" id="KW-0396">Initiation factor</keyword>
<dbReference type="GO" id="GO:0003743">
    <property type="term" value="F:translation initiation factor activity"/>
    <property type="evidence" value="ECO:0007669"/>
    <property type="project" value="UniProtKB-KW"/>
</dbReference>
<feature type="region of interest" description="Disordered" evidence="6">
    <location>
        <begin position="1"/>
        <end position="21"/>
    </location>
</feature>
<dbReference type="PANTHER" id="PTHR11042:SF91">
    <property type="entry name" value="EUKARYOTIC TRANSLATION INITIATION FACTOR 2-ALPHA KINASE"/>
    <property type="match status" value="1"/>
</dbReference>
<evidence type="ECO:0000256" key="6">
    <source>
        <dbReference type="SAM" id="MobiDB-lite"/>
    </source>
</evidence>
<protein>
    <submittedName>
        <fullName evidence="7">Eukaryotic translation initiation factor 2-alpha kinase 3</fullName>
    </submittedName>
</protein>
<keyword evidence="8" id="KW-1185">Reference proteome</keyword>
<dbReference type="SUPFAM" id="SSF56112">
    <property type="entry name" value="Protein kinase-like (PK-like)"/>
    <property type="match status" value="1"/>
</dbReference>
<dbReference type="GO" id="GO:0005737">
    <property type="term" value="C:cytoplasm"/>
    <property type="evidence" value="ECO:0007669"/>
    <property type="project" value="TreeGrafter"/>
</dbReference>
<keyword evidence="4 5" id="KW-0067">ATP-binding</keyword>
<dbReference type="GO" id="GO:0004694">
    <property type="term" value="F:eukaryotic translation initiation factor 2alpha kinase activity"/>
    <property type="evidence" value="ECO:0007669"/>
    <property type="project" value="TreeGrafter"/>
</dbReference>
<keyword evidence="3 7" id="KW-0418">Kinase</keyword>
<evidence type="ECO:0000313" key="7">
    <source>
        <dbReference type="EMBL" id="GIY79334.1"/>
    </source>
</evidence>